<dbReference type="InterPro" id="IPR020095">
    <property type="entry name" value="PsdUridine_synth_TruA_C"/>
</dbReference>
<comment type="function">
    <text evidence="10">Formation of pseudouridine at positions 27 and 28 in the anticodon stem and loop of transfer RNAs; at positions 34 and 36 of intron-containing precursor tRNA(Ile) and at position 35 in the intron-containing tRNA(Tyr). Catalyzes pseudouridylation at position 44 in U2 snRNA. Also catalyzes pseudouridylation of mRNAs.</text>
</comment>
<feature type="compositionally biased region" description="Basic and acidic residues" evidence="16">
    <location>
        <begin position="427"/>
        <end position="448"/>
    </location>
</feature>
<name>A0A3M7M075_9PLEO</name>
<evidence type="ECO:0000256" key="4">
    <source>
        <dbReference type="ARBA" id="ARBA00009375"/>
    </source>
</evidence>
<evidence type="ECO:0000256" key="11">
    <source>
        <dbReference type="ARBA" id="ARBA00073968"/>
    </source>
</evidence>
<evidence type="ECO:0000313" key="18">
    <source>
        <dbReference type="EMBL" id="RMZ67913.1"/>
    </source>
</evidence>
<comment type="subcellular location">
    <subcellularLocation>
        <location evidence="3">Nucleus</location>
    </subcellularLocation>
</comment>
<feature type="compositionally biased region" description="Gly residues" evidence="16">
    <location>
        <begin position="131"/>
        <end position="142"/>
    </location>
</feature>
<keyword evidence="6" id="KW-0819">tRNA processing</keyword>
<keyword evidence="8" id="KW-0539">Nucleus</keyword>
<keyword evidence="7" id="KW-0413">Isomerase</keyword>
<evidence type="ECO:0000256" key="13">
    <source>
        <dbReference type="ARBA" id="ARBA00080858"/>
    </source>
</evidence>
<comment type="similarity">
    <text evidence="4">Belongs to the tRNA pseudouridine synthase TruA family.</text>
</comment>
<evidence type="ECO:0000256" key="16">
    <source>
        <dbReference type="SAM" id="MobiDB-lite"/>
    </source>
</evidence>
<dbReference type="InterPro" id="IPR001406">
    <property type="entry name" value="PsdUridine_synth_TruA"/>
</dbReference>
<dbReference type="InterPro" id="IPR020097">
    <property type="entry name" value="PsdUridine_synth_TruA_a/b_dom"/>
</dbReference>
<dbReference type="GO" id="GO:0031120">
    <property type="term" value="P:snRNA pseudouridine synthesis"/>
    <property type="evidence" value="ECO:0007669"/>
    <property type="project" value="UniProtKB-ARBA"/>
</dbReference>
<evidence type="ECO:0000256" key="9">
    <source>
        <dbReference type="ARBA" id="ARBA00036943"/>
    </source>
</evidence>
<evidence type="ECO:0000256" key="14">
    <source>
        <dbReference type="PIRSR" id="PIRSR641708-1"/>
    </source>
</evidence>
<feature type="compositionally biased region" description="Basic and acidic residues" evidence="16">
    <location>
        <begin position="50"/>
        <end position="59"/>
    </location>
</feature>
<dbReference type="GO" id="GO:0003723">
    <property type="term" value="F:RNA binding"/>
    <property type="evidence" value="ECO:0007669"/>
    <property type="project" value="InterPro"/>
</dbReference>
<dbReference type="GO" id="GO:0009982">
    <property type="term" value="F:pseudouridine synthase activity"/>
    <property type="evidence" value="ECO:0007669"/>
    <property type="project" value="InterPro"/>
</dbReference>
<feature type="region of interest" description="Disordered" evidence="16">
    <location>
        <begin position="406"/>
        <end position="476"/>
    </location>
</feature>
<dbReference type="GO" id="GO:0005634">
    <property type="term" value="C:nucleus"/>
    <property type="evidence" value="ECO:0007669"/>
    <property type="project" value="UniProtKB-SubCell"/>
</dbReference>
<evidence type="ECO:0000256" key="7">
    <source>
        <dbReference type="ARBA" id="ARBA00023235"/>
    </source>
</evidence>
<dbReference type="Pfam" id="PF01416">
    <property type="entry name" value="PseudoU_synth_1"/>
    <property type="match status" value="1"/>
</dbReference>
<dbReference type="GO" id="GO:1990481">
    <property type="term" value="P:mRNA pseudouridine synthesis"/>
    <property type="evidence" value="ECO:0007669"/>
    <property type="project" value="TreeGrafter"/>
</dbReference>
<evidence type="ECO:0000256" key="15">
    <source>
        <dbReference type="PIRSR" id="PIRSR641708-2"/>
    </source>
</evidence>
<evidence type="ECO:0000256" key="12">
    <source>
        <dbReference type="ARBA" id="ARBA00079072"/>
    </source>
</evidence>
<dbReference type="FunFam" id="3.30.70.660:FF:000002">
    <property type="entry name" value="tRNA pseudouridine synthase"/>
    <property type="match status" value="1"/>
</dbReference>
<dbReference type="OrthoDB" id="10256309at2759"/>
<proteinExistence type="inferred from homology"/>
<feature type="binding site" evidence="15">
    <location>
        <position position="310"/>
    </location>
    <ligand>
        <name>substrate</name>
    </ligand>
</feature>
<sequence length="719" mass="80657">MRRKDGGSAVERLRTSGRSQVQDKVQPPGEVSGGASKGTCCAKPVPSSPRENENGKWEKGNPTCPIHPQLQLPSPTPPPHDQRPQLLEKAVDESAATMSDNEGPRRDNGPSNRGNDKKRKWADKDRRNAARGGGGRQQGGGHPSKKRNMGHRRDRNKEQQAKIKAMEEKGENERPALPAAFPAEEIEAEERRPKRKVAVMIGYSGTGYKGMQIDNKQKTIEGDLFNAFVAAGAISKANAVDPKKSSLVRCARTDKGVHAAGNVVSLKLIIEDEDIVDKINSHLSDQIRVWGIQRTVGSFSCYQACDSRWYEYLIPTHSFLPPHPSSYLGKKLEEFAEKENDLEGYRERQAEVANFWPEVEEKHIKPILASLDDSIRPLVHEALYNVECIDAPPGEDRIVDASIEKQEAEEDRATEEKDVNMTEAAEETAKPDASDVEPKSEPSDEVKDAISAIQQNDPNLILDSTTDGTRRLPPGVVNQSPLEEAIKALKKTYIDVKKAYRISPERQARVQAALDNYLGTHRYHNYTVHKGYHDKSAQRYIKSFKVAPKPIIINDTEWLSLKVHGQSFMMHQIRKMVGMAALTVRCGTNPKIMEQSFGNNVVRIPKVPGLGLLLERPVFDSYNAKLSKTPDRDPINFDKFNDKIEEFKEREIYQRIFREEAHGSQFNTFFTHLDNYKDQQFLYLTSGGIEATKKKREGKATQQKFEEDSEDENASGGEG</sequence>
<feature type="compositionally biased region" description="Polar residues" evidence="16">
    <location>
        <begin position="452"/>
        <end position="467"/>
    </location>
</feature>
<accession>A0A3M7M075</accession>
<evidence type="ECO:0000256" key="3">
    <source>
        <dbReference type="ARBA" id="ARBA00004123"/>
    </source>
</evidence>
<comment type="catalytic activity">
    <reaction evidence="1">
        <text>a uridine in mRNA = a pseudouridine in mRNA</text>
        <dbReference type="Rhea" id="RHEA:56644"/>
        <dbReference type="Rhea" id="RHEA-COMP:14658"/>
        <dbReference type="Rhea" id="RHEA-COMP:14659"/>
        <dbReference type="ChEBI" id="CHEBI:65314"/>
        <dbReference type="ChEBI" id="CHEBI:65315"/>
    </reaction>
</comment>
<evidence type="ECO:0000256" key="2">
    <source>
        <dbReference type="ARBA" id="ARBA00001832"/>
    </source>
</evidence>
<evidence type="ECO:0000259" key="17">
    <source>
        <dbReference type="Pfam" id="PF01416"/>
    </source>
</evidence>
<feature type="compositionally biased region" description="Basic residues" evidence="16">
    <location>
        <begin position="143"/>
        <end position="154"/>
    </location>
</feature>
<dbReference type="GO" id="GO:0031119">
    <property type="term" value="P:tRNA pseudouridine synthesis"/>
    <property type="evidence" value="ECO:0007669"/>
    <property type="project" value="InterPro"/>
</dbReference>
<dbReference type="Gene3D" id="3.30.70.660">
    <property type="entry name" value="Pseudouridine synthase I, catalytic domain, C-terminal subdomain"/>
    <property type="match status" value="1"/>
</dbReference>
<protein>
    <recommendedName>
        <fullName evidence="11">tRNA pseudouridine synthase 1</fullName>
    </recommendedName>
    <alternativeName>
        <fullName evidence="12">tRNA pseudouridylate synthase 1</fullName>
    </alternativeName>
    <alternativeName>
        <fullName evidence="13">tRNA-uridine isomerase 1</fullName>
    </alternativeName>
</protein>
<dbReference type="Gene3D" id="3.30.70.580">
    <property type="entry name" value="Pseudouridine synthase I, catalytic domain, N-terminal subdomain"/>
    <property type="match status" value="1"/>
</dbReference>
<dbReference type="AlphaFoldDB" id="A0A3M7M075"/>
<dbReference type="FunFam" id="3.30.70.580:FF:000002">
    <property type="entry name" value="tRNA pseudouridine synthase"/>
    <property type="match status" value="1"/>
</dbReference>
<reference evidence="18 19" key="1">
    <citation type="journal article" date="2014" name="PLoS ONE">
        <title>De novo Genome Assembly of the Fungal Plant Pathogen Pyrenophora semeniperda.</title>
        <authorList>
            <person name="Soliai M.M."/>
            <person name="Meyer S.E."/>
            <person name="Udall J.A."/>
            <person name="Elzinga D.E."/>
            <person name="Hermansen R.A."/>
            <person name="Bodily P.M."/>
            <person name="Hart A.A."/>
            <person name="Coleman C.E."/>
        </authorList>
    </citation>
    <scope>NUCLEOTIDE SEQUENCE [LARGE SCALE GENOMIC DNA]</scope>
    <source>
        <strain evidence="18 19">CCB06</strain>
        <tissue evidence="18">Mycelium</tissue>
    </source>
</reference>
<dbReference type="InterPro" id="IPR020103">
    <property type="entry name" value="PsdUridine_synth_cat_dom_sf"/>
</dbReference>
<comment type="catalytic activity">
    <reaction evidence="9">
        <text>a uridine in tRNA = a pseudouridine in tRNA</text>
        <dbReference type="Rhea" id="RHEA:54572"/>
        <dbReference type="Rhea" id="RHEA-COMP:13339"/>
        <dbReference type="Rhea" id="RHEA-COMP:13934"/>
        <dbReference type="ChEBI" id="CHEBI:65314"/>
        <dbReference type="ChEBI" id="CHEBI:65315"/>
    </reaction>
</comment>
<dbReference type="InterPro" id="IPR020094">
    <property type="entry name" value="TruA/RsuA/RluB/E/F_N"/>
</dbReference>
<keyword evidence="5" id="KW-0507">mRNA processing</keyword>
<gene>
    <name evidence="18" type="ORF">GMOD_00003984</name>
</gene>
<dbReference type="Proteomes" id="UP000265663">
    <property type="component" value="Unassembled WGS sequence"/>
</dbReference>
<feature type="region of interest" description="Disordered" evidence="16">
    <location>
        <begin position="1"/>
        <end position="175"/>
    </location>
</feature>
<feature type="region of interest" description="Disordered" evidence="16">
    <location>
        <begin position="692"/>
        <end position="719"/>
    </location>
</feature>
<dbReference type="PANTHER" id="PTHR11142:SF4">
    <property type="entry name" value="PSEUDOURIDYLATE SYNTHASE 1 HOMOLOG"/>
    <property type="match status" value="1"/>
</dbReference>
<evidence type="ECO:0000256" key="5">
    <source>
        <dbReference type="ARBA" id="ARBA00022664"/>
    </source>
</evidence>
<dbReference type="InterPro" id="IPR041708">
    <property type="entry name" value="PUS1/PUS2-like"/>
</dbReference>
<evidence type="ECO:0000256" key="1">
    <source>
        <dbReference type="ARBA" id="ARBA00001166"/>
    </source>
</evidence>
<evidence type="ECO:0000313" key="19">
    <source>
        <dbReference type="Proteomes" id="UP000265663"/>
    </source>
</evidence>
<evidence type="ECO:0000256" key="10">
    <source>
        <dbReference type="ARBA" id="ARBA00053072"/>
    </source>
</evidence>
<feature type="active site" description="Nucleophile" evidence="14">
    <location>
        <position position="254"/>
    </location>
</feature>
<comment type="catalytic activity">
    <reaction evidence="2">
        <text>uridine in snRNA = pseudouridine in snRNA</text>
        <dbReference type="Rhea" id="RHEA:51124"/>
        <dbReference type="Rhea" id="RHEA-COMP:12891"/>
        <dbReference type="Rhea" id="RHEA-COMP:12892"/>
        <dbReference type="ChEBI" id="CHEBI:65314"/>
        <dbReference type="ChEBI" id="CHEBI:65315"/>
    </reaction>
</comment>
<feature type="domain" description="Pseudouridine synthase I TruA alpha/beta" evidence="17">
    <location>
        <begin position="513"/>
        <end position="620"/>
    </location>
</feature>
<organism evidence="18 19">
    <name type="scientific">Pyrenophora seminiperda CCB06</name>
    <dbReference type="NCBI Taxonomy" id="1302712"/>
    <lineage>
        <taxon>Eukaryota</taxon>
        <taxon>Fungi</taxon>
        <taxon>Dikarya</taxon>
        <taxon>Ascomycota</taxon>
        <taxon>Pezizomycotina</taxon>
        <taxon>Dothideomycetes</taxon>
        <taxon>Pleosporomycetidae</taxon>
        <taxon>Pleosporales</taxon>
        <taxon>Pleosporineae</taxon>
        <taxon>Pleosporaceae</taxon>
        <taxon>Pyrenophora</taxon>
    </lineage>
</organism>
<evidence type="ECO:0000256" key="6">
    <source>
        <dbReference type="ARBA" id="ARBA00022694"/>
    </source>
</evidence>
<dbReference type="GO" id="GO:0006397">
    <property type="term" value="P:mRNA processing"/>
    <property type="evidence" value="ECO:0007669"/>
    <property type="project" value="UniProtKB-KW"/>
</dbReference>
<dbReference type="CDD" id="cd02568">
    <property type="entry name" value="PseudoU_synth_PUS1_PUS2"/>
    <property type="match status" value="1"/>
</dbReference>
<keyword evidence="19" id="KW-1185">Reference proteome</keyword>
<dbReference type="PANTHER" id="PTHR11142">
    <property type="entry name" value="PSEUDOURIDYLATE SYNTHASE"/>
    <property type="match status" value="1"/>
</dbReference>
<feature type="compositionally biased region" description="Basic and acidic residues" evidence="16">
    <location>
        <begin position="155"/>
        <end position="174"/>
    </location>
</feature>
<evidence type="ECO:0000256" key="8">
    <source>
        <dbReference type="ARBA" id="ARBA00023242"/>
    </source>
</evidence>
<dbReference type="SUPFAM" id="SSF55120">
    <property type="entry name" value="Pseudouridine synthase"/>
    <property type="match status" value="1"/>
</dbReference>
<dbReference type="EMBL" id="KE747814">
    <property type="protein sequence ID" value="RMZ67913.1"/>
    <property type="molecule type" value="Genomic_DNA"/>
</dbReference>
<feature type="compositionally biased region" description="Basic and acidic residues" evidence="16">
    <location>
        <begin position="1"/>
        <end position="14"/>
    </location>
</feature>